<evidence type="ECO:0000313" key="2">
    <source>
        <dbReference type="EMBL" id="GGM70433.1"/>
    </source>
</evidence>
<feature type="compositionally biased region" description="Polar residues" evidence="1">
    <location>
        <begin position="230"/>
        <end position="239"/>
    </location>
</feature>
<dbReference type="PANTHER" id="PTHR42200">
    <property type="entry name" value="ARCHAEAL FLAGELLA-RELATED PROTEIN F-RELATED"/>
    <property type="match status" value="1"/>
</dbReference>
<dbReference type="OrthoDB" id="183655at2157"/>
<reference evidence="3" key="3">
    <citation type="submission" date="2021-03" db="EMBL/GenBank/DDBJ databases">
        <title>Genomic Encyclopedia of Type Strains, Phase IV (KMG-IV): sequencing the most valuable type-strain genomes for metagenomic binning, comparative biology and taxonomic classification.</title>
        <authorList>
            <person name="Goeker M."/>
        </authorList>
    </citation>
    <scope>NUCLEOTIDE SEQUENCE</scope>
    <source>
        <strain evidence="3">DSM 22443</strain>
    </source>
</reference>
<reference evidence="2" key="2">
    <citation type="submission" date="2020-09" db="EMBL/GenBank/DDBJ databases">
        <authorList>
            <person name="Sun Q."/>
            <person name="Ohkuma M."/>
        </authorList>
    </citation>
    <scope>NUCLEOTIDE SEQUENCE</scope>
    <source>
        <strain evidence="2">JCM 16108</strain>
    </source>
</reference>
<dbReference type="GO" id="GO:0097588">
    <property type="term" value="P:archaeal or bacterial-type flagellum-dependent cell motility"/>
    <property type="evidence" value="ECO:0007669"/>
    <property type="project" value="InterPro"/>
</dbReference>
<reference evidence="2" key="1">
    <citation type="journal article" date="2014" name="Int. J. Syst. Evol. Microbiol.">
        <title>Complete genome sequence of Corynebacterium casei LMG S-19264T (=DSM 44701T), isolated from a smear-ripened cheese.</title>
        <authorList>
            <consortium name="US DOE Joint Genome Institute (JGI-PGF)"/>
            <person name="Walter F."/>
            <person name="Albersmeier A."/>
            <person name="Kalinowski J."/>
            <person name="Ruckert C."/>
        </authorList>
    </citation>
    <scope>NUCLEOTIDE SEQUENCE</scope>
    <source>
        <strain evidence="2">JCM 16108</strain>
    </source>
</reference>
<proteinExistence type="predicted"/>
<keyword evidence="4" id="KW-1185">Reference proteome</keyword>
<protein>
    <submittedName>
        <fullName evidence="3">Archaellum component FlaG (FlaF/FlaG flagellin family)</fullName>
    </submittedName>
</protein>
<organism evidence="2 4">
    <name type="scientific">Halarchaeum rubridurum</name>
    <dbReference type="NCBI Taxonomy" id="489911"/>
    <lineage>
        <taxon>Archaea</taxon>
        <taxon>Methanobacteriati</taxon>
        <taxon>Methanobacteriota</taxon>
        <taxon>Stenosarchaea group</taxon>
        <taxon>Halobacteria</taxon>
        <taxon>Halobacteriales</taxon>
        <taxon>Halobacteriaceae</taxon>
    </lineage>
</organism>
<keyword evidence="3" id="KW-0969">Cilium</keyword>
<comment type="caution">
    <text evidence="2">The sequence shown here is derived from an EMBL/GenBank/DDBJ whole genome shotgun (WGS) entry which is preliminary data.</text>
</comment>
<keyword evidence="3" id="KW-0966">Cell projection</keyword>
<evidence type="ECO:0000256" key="1">
    <source>
        <dbReference type="SAM" id="MobiDB-lite"/>
    </source>
</evidence>
<accession>A0A830G1F2</accession>
<dbReference type="SUPFAM" id="SSF69318">
    <property type="entry name" value="Integrin alpha N-terminal domain"/>
    <property type="match status" value="1"/>
</dbReference>
<dbReference type="EMBL" id="BMOO01000004">
    <property type="protein sequence ID" value="GGM70433.1"/>
    <property type="molecule type" value="Genomic_DNA"/>
</dbReference>
<dbReference type="Proteomes" id="UP000614609">
    <property type="component" value="Unassembled WGS sequence"/>
</dbReference>
<gene>
    <name evidence="2" type="ORF">GCM10009017_20820</name>
    <name evidence="3" type="ORF">J2752_001820</name>
</gene>
<dbReference type="Proteomes" id="UP000765891">
    <property type="component" value="Unassembled WGS sequence"/>
</dbReference>
<dbReference type="InterPro" id="IPR028994">
    <property type="entry name" value="Integrin_alpha_N"/>
</dbReference>
<dbReference type="PANTHER" id="PTHR42200:SF2">
    <property type="entry name" value="ARCHAEAL FLAGELLA-RELATED PROTEIN F"/>
    <property type="match status" value="1"/>
</dbReference>
<sequence>MAEVSITHVILFIAAISLSTIVGGTATNIAGDVGHAIEDIGSDYADQVSQSVTVISDPGATLYDAETNTLTLLAKNTGELRLPTDRDSLLVLVDGEPVTVTNVTVVDGSYWRPGYVARIQANTSLDGGAHRVVVTAAESRDFFSFPYRGGGGTGLADGIVVYAGDASLNSIRYDEASVTTHRSNEPQVVGSATVDFDGDGTFGVPYVQNDTLHLVDGTDAPQTLPGDPPSSESHLATGSWNGSGPSVFYVGPNKDLRRTGPDATSGTLVAEVSSTQGAGSVLGVADYDGDGTRDIIYLGSSGGLYYVSPDETPASVGVSAANTYAAGQPTEFYGDGTVYVPYIGGSGYVHLADSDNNKRQLTTETKASNTGLSVDDVDRDGEPEVVFVDSSSSTSLRYVNADGTTGYVHDADGQRIPVNKGVGIA</sequence>
<name>A0A830G1F2_9EURY</name>
<evidence type="ECO:0000313" key="4">
    <source>
        <dbReference type="Proteomes" id="UP000614609"/>
    </source>
</evidence>
<feature type="region of interest" description="Disordered" evidence="1">
    <location>
        <begin position="219"/>
        <end position="239"/>
    </location>
</feature>
<dbReference type="AlphaFoldDB" id="A0A830G1F2"/>
<dbReference type="EMBL" id="JAGGKO010000003">
    <property type="protein sequence ID" value="MBP1954908.1"/>
    <property type="molecule type" value="Genomic_DNA"/>
</dbReference>
<evidence type="ECO:0000313" key="3">
    <source>
        <dbReference type="EMBL" id="MBP1954908.1"/>
    </source>
</evidence>
<dbReference type="RefSeq" id="WP_188872533.1">
    <property type="nucleotide sequence ID" value="NZ_BMOO01000004.1"/>
</dbReference>
<dbReference type="GO" id="GO:0005198">
    <property type="term" value="F:structural molecule activity"/>
    <property type="evidence" value="ECO:0007669"/>
    <property type="project" value="InterPro"/>
</dbReference>
<dbReference type="Pfam" id="PF01917">
    <property type="entry name" value="Flagellin_arch-type"/>
    <property type="match status" value="1"/>
</dbReference>
<keyword evidence="3" id="KW-0282">Flagellum</keyword>
<dbReference type="InterPro" id="IPR002774">
    <property type="entry name" value="Flagellin_arc-type"/>
</dbReference>